<feature type="domain" description="MnmC-like methyltransferase" evidence="12">
    <location>
        <begin position="114"/>
        <end position="246"/>
    </location>
</feature>
<dbReference type="InterPro" id="IPR008471">
    <property type="entry name" value="MnmC-like_methylTransf"/>
</dbReference>
<dbReference type="GO" id="GO:0002097">
    <property type="term" value="P:tRNA wobble base modification"/>
    <property type="evidence" value="ECO:0007669"/>
    <property type="project" value="UniProtKB-UniRule"/>
</dbReference>
<accession>A0A0W0R2D7</accession>
<comment type="catalytic activity">
    <reaction evidence="10">
        <text>5-aminomethyl-2-thiouridine(34) in tRNA + S-adenosyl-L-methionine = 5-methylaminomethyl-2-thiouridine(34) in tRNA + S-adenosyl-L-homocysteine + H(+)</text>
        <dbReference type="Rhea" id="RHEA:19569"/>
        <dbReference type="Rhea" id="RHEA-COMP:10195"/>
        <dbReference type="Rhea" id="RHEA-COMP:10197"/>
        <dbReference type="ChEBI" id="CHEBI:15378"/>
        <dbReference type="ChEBI" id="CHEBI:57856"/>
        <dbReference type="ChEBI" id="CHEBI:59789"/>
        <dbReference type="ChEBI" id="CHEBI:74454"/>
        <dbReference type="ChEBI" id="CHEBI:74455"/>
        <dbReference type="EC" id="2.1.1.61"/>
    </reaction>
</comment>
<dbReference type="InterPro" id="IPR036188">
    <property type="entry name" value="FAD/NAD-bd_sf"/>
</dbReference>
<dbReference type="Proteomes" id="UP000281170">
    <property type="component" value="Plasmid 11"/>
</dbReference>
<keyword evidence="1 10" id="KW-0963">Cytoplasm</keyword>
<keyword evidence="15" id="KW-1185">Reference proteome</keyword>
<dbReference type="STRING" id="45056.Lade_1518"/>
<keyword evidence="9 10" id="KW-0511">Multifunctional enzyme</keyword>
<evidence type="ECO:0000256" key="5">
    <source>
        <dbReference type="ARBA" id="ARBA00022691"/>
    </source>
</evidence>
<keyword evidence="2 10" id="KW-0489">Methyltransferase</keyword>
<gene>
    <name evidence="13" type="primary">mnmC_2</name>
    <name evidence="10 14" type="synonym">mnmC</name>
    <name evidence="13" type="ORF">Lade_1518</name>
    <name evidence="14" type="ORF">NCTC12735_00659</name>
</gene>
<comment type="subcellular location">
    <subcellularLocation>
        <location evidence="10">Cytoplasm</location>
    </subcellularLocation>
</comment>
<dbReference type="Proteomes" id="UP000054859">
    <property type="component" value="Unassembled WGS sequence"/>
</dbReference>
<keyword evidence="4 10" id="KW-0808">Transferase</keyword>
<feature type="region of interest" description="FAD-dependent cmnm(5)s(2)U34 oxidoreductase" evidence="10">
    <location>
        <begin position="277"/>
        <end position="659"/>
    </location>
</feature>
<reference evidence="13 15" key="1">
    <citation type="submission" date="2015-11" db="EMBL/GenBank/DDBJ databases">
        <title>Identification of large and diverse effector repertoires of 38 Legionella species.</title>
        <authorList>
            <person name="Burstein D."/>
            <person name="Amaro F."/>
            <person name="Zusman T."/>
            <person name="Lifshitz Z."/>
            <person name="Cohen O."/>
            <person name="Gilbert J.A."/>
            <person name="Pupko T."/>
            <person name="Shuman H.A."/>
            <person name="Segal G."/>
        </authorList>
    </citation>
    <scope>NUCLEOTIDE SEQUENCE [LARGE SCALE GENOMIC DNA]</scope>
    <source>
        <strain evidence="13 15">1762-AUS-E</strain>
    </source>
</reference>
<feature type="domain" description="FAD dependent oxidoreductase" evidence="11">
    <location>
        <begin position="274"/>
        <end position="628"/>
    </location>
</feature>
<proteinExistence type="inferred from homology"/>
<comment type="cofactor">
    <cofactor evidence="10">
        <name>FAD</name>
        <dbReference type="ChEBI" id="CHEBI:57692"/>
    </cofactor>
</comment>
<dbReference type="PANTHER" id="PTHR13847:SF283">
    <property type="entry name" value="TRNA 5-METHYLAMINOMETHYL-2-THIOURIDINE BIOSYNTHESIS BIFUNCTIONAL PROTEIN MNMC"/>
    <property type="match status" value="1"/>
</dbReference>
<dbReference type="PANTHER" id="PTHR13847">
    <property type="entry name" value="SARCOSINE DEHYDROGENASE-RELATED"/>
    <property type="match status" value="1"/>
</dbReference>
<dbReference type="Gene3D" id="3.50.50.60">
    <property type="entry name" value="FAD/NAD(P)-binding domain"/>
    <property type="match status" value="1"/>
</dbReference>
<evidence type="ECO:0000259" key="11">
    <source>
        <dbReference type="Pfam" id="PF01266"/>
    </source>
</evidence>
<keyword evidence="8 10" id="KW-0560">Oxidoreductase</keyword>
<dbReference type="GO" id="GO:0050660">
    <property type="term" value="F:flavin adenine dinucleotide binding"/>
    <property type="evidence" value="ECO:0007669"/>
    <property type="project" value="UniProtKB-UniRule"/>
</dbReference>
<comment type="function">
    <text evidence="10">Catalyzes the last two steps in the biosynthesis of 5-methylaminomethyl-2-thiouridine (mnm(5)s(2)U) at the wobble position (U34) in tRNA. Catalyzes the FAD-dependent demodification of cmnm(5)s(2)U34 to nm(5)s(2)U34, followed by the transfer of a methyl group from S-adenosyl-L-methionine to nm(5)s(2)U34, to form mnm(5)s(2)U34.</text>
</comment>
<dbReference type="NCBIfam" id="NF002481">
    <property type="entry name" value="PRK01747.1-2"/>
    <property type="match status" value="1"/>
</dbReference>
<dbReference type="Pfam" id="PF05430">
    <property type="entry name" value="Methyltransf_30"/>
    <property type="match status" value="1"/>
</dbReference>
<comment type="similarity">
    <text evidence="10">In the C-terminal section; belongs to the DAO family.</text>
</comment>
<dbReference type="InterPro" id="IPR047785">
    <property type="entry name" value="tRNA_MNMC2"/>
</dbReference>
<comment type="similarity">
    <text evidence="10">In the N-terminal section; belongs to the methyltransferase superfamily. tRNA (mnm(5)s(2)U34)-methyltransferase family.</text>
</comment>
<dbReference type="EC" id="2.1.1.61" evidence="10"/>
<name>A0A0W0R2D7_9GAMM</name>
<dbReference type="AlphaFoldDB" id="A0A0W0R2D7"/>
<dbReference type="Pfam" id="PF01266">
    <property type="entry name" value="DAO"/>
    <property type="match status" value="1"/>
</dbReference>
<dbReference type="Gene3D" id="3.30.9.10">
    <property type="entry name" value="D-Amino Acid Oxidase, subunit A, domain 2"/>
    <property type="match status" value="1"/>
</dbReference>
<dbReference type="PATRIC" id="fig|45056.6.peg.1568"/>
<dbReference type="OrthoDB" id="9786494at2"/>
<keyword evidence="6 10" id="KW-0819">tRNA processing</keyword>
<evidence type="ECO:0000256" key="2">
    <source>
        <dbReference type="ARBA" id="ARBA00022603"/>
    </source>
</evidence>
<keyword evidence="7 10" id="KW-0274">FAD</keyword>
<dbReference type="InterPro" id="IPR023032">
    <property type="entry name" value="tRNA_MAMT_biosynth_bifunc_MnmC"/>
</dbReference>
<dbReference type="GO" id="GO:0004808">
    <property type="term" value="F:tRNA (5-methylaminomethyl-2-thiouridylate)(34)-methyltransferase activity"/>
    <property type="evidence" value="ECO:0007669"/>
    <property type="project" value="UniProtKB-EC"/>
</dbReference>
<dbReference type="InterPro" id="IPR029063">
    <property type="entry name" value="SAM-dependent_MTases_sf"/>
</dbReference>
<dbReference type="Gene3D" id="3.40.50.150">
    <property type="entry name" value="Vaccinia Virus protein VP39"/>
    <property type="match status" value="1"/>
</dbReference>
<keyword evidence="3 10" id="KW-0285">Flavoprotein</keyword>
<evidence type="ECO:0000313" key="15">
    <source>
        <dbReference type="Proteomes" id="UP000054859"/>
    </source>
</evidence>
<dbReference type="EC" id="1.5.-.-" evidence="10"/>
<evidence type="ECO:0000256" key="7">
    <source>
        <dbReference type="ARBA" id="ARBA00022827"/>
    </source>
</evidence>
<evidence type="ECO:0000313" key="14">
    <source>
        <dbReference type="EMBL" id="VEH85037.1"/>
    </source>
</evidence>
<dbReference type="SUPFAM" id="SSF51905">
    <property type="entry name" value="FAD/NAD(P)-binding domain"/>
    <property type="match status" value="1"/>
</dbReference>
<dbReference type="InterPro" id="IPR006076">
    <property type="entry name" value="FAD-dep_OxRdtase"/>
</dbReference>
<keyword evidence="5 10" id="KW-0949">S-adenosyl-L-methionine</keyword>
<dbReference type="EMBL" id="LR134420">
    <property type="protein sequence ID" value="VEH85037.1"/>
    <property type="molecule type" value="Genomic_DNA"/>
</dbReference>
<dbReference type="NCBIfam" id="TIGR03197">
    <property type="entry name" value="MnmC_Cterm"/>
    <property type="match status" value="1"/>
</dbReference>
<dbReference type="GO" id="GO:0032259">
    <property type="term" value="P:methylation"/>
    <property type="evidence" value="ECO:0007669"/>
    <property type="project" value="UniProtKB-KW"/>
</dbReference>
<evidence type="ECO:0000256" key="8">
    <source>
        <dbReference type="ARBA" id="ARBA00023002"/>
    </source>
</evidence>
<evidence type="ECO:0000313" key="13">
    <source>
        <dbReference type="EMBL" id="KTC65145.1"/>
    </source>
</evidence>
<sequence>MSHPFEMIEPATLAWKNKLPYAVLFDDIYFSEAGMEEAEYIFITGNNLLERWKEVEDLFIIGETGFGTGLNFLVTWHLWKKFAPENASLYYYSCEKHPLRKSDLQKVLALWPGLKNEAHALLQQYPLLTPGYHLISLDDGKINLVLMFGDATANFRQLLHSGDAEFEPIIHQTPVDAWYLDGFSPDKNKFMCTAELFSTLNLLSSKDTTFATFTSACTVKRDLEKAGFLVTKRKGFGSKGEMLIGKYEKSLSWSRPRFTPWHRAPSFNPVSKEAIVLGAGLAGCFTAYALARRGWKVKLIDAEPSFAQGASGNQQAILYPKLSAYRSPFTEFMLASYLYAIRFYKQISELRLGELKGILQVAYTEKEAKAQESLRNWFTFFPELGKLVSSEEASFLAGITLQREGMFIKQSGWINIPMLCELLIESSNITFLPNLYISEVDFEDNVWHVGEQTAETLIIANGYQANQFASTKYLEIKPIRGQTTQIFSNKISANLKIPLCGEAHIIPSLHGKHNIGATYHSGVSDMVSTQEDDQANIKRLEQLSNNQIWSNQVHSQWVGVRGATTDYLPLVGAVPIASEFLHTYQGLSSNSNRWIGKLARYYPGLFICAAFGSRGLTTIPLSAEWLAAFINQEPSCLPRNLIQAISPARFLRKRIISGK</sequence>
<feature type="region of interest" description="tRNA (mnm(5)s(2)U34)-methyltransferase" evidence="10">
    <location>
        <begin position="1"/>
        <end position="248"/>
    </location>
</feature>
<organism evidence="13 15">
    <name type="scientific">Legionella adelaidensis</name>
    <dbReference type="NCBI Taxonomy" id="45056"/>
    <lineage>
        <taxon>Bacteria</taxon>
        <taxon>Pseudomonadati</taxon>
        <taxon>Pseudomonadota</taxon>
        <taxon>Gammaproteobacteria</taxon>
        <taxon>Legionellales</taxon>
        <taxon>Legionellaceae</taxon>
        <taxon>Legionella</taxon>
    </lineage>
</organism>
<protein>
    <recommendedName>
        <fullName evidence="10">tRNA 5-methylaminomethyl-2-thiouridine biosynthesis bifunctional protein MnmC</fullName>
        <shortName evidence="10">tRNA mnm(5)s(2)U biosynthesis bifunctional protein</shortName>
    </recommendedName>
    <domain>
        <recommendedName>
            <fullName evidence="10">tRNA (mnm(5)s(2)U34)-methyltransferase</fullName>
            <ecNumber evidence="10">2.1.1.61</ecNumber>
        </recommendedName>
    </domain>
    <domain>
        <recommendedName>
            <fullName evidence="10">FAD-dependent cmnm(5)s(2)U34 oxidoreductase</fullName>
            <ecNumber evidence="10">1.5.-.-</ecNumber>
        </recommendedName>
    </domain>
</protein>
<evidence type="ECO:0000259" key="12">
    <source>
        <dbReference type="Pfam" id="PF05430"/>
    </source>
</evidence>
<dbReference type="GO" id="GO:0005737">
    <property type="term" value="C:cytoplasm"/>
    <property type="evidence" value="ECO:0007669"/>
    <property type="project" value="UniProtKB-SubCell"/>
</dbReference>
<evidence type="ECO:0000256" key="6">
    <source>
        <dbReference type="ARBA" id="ARBA00022694"/>
    </source>
</evidence>
<evidence type="ECO:0000256" key="1">
    <source>
        <dbReference type="ARBA" id="ARBA00022490"/>
    </source>
</evidence>
<dbReference type="HAMAP" id="MF_01102">
    <property type="entry name" value="MnmC"/>
    <property type="match status" value="1"/>
</dbReference>
<dbReference type="KEGG" id="ladl:NCTC12735_00659"/>
<dbReference type="InterPro" id="IPR017610">
    <property type="entry name" value="tRNA_S-uridine_synth_MnmC_C"/>
</dbReference>
<keyword evidence="14" id="KW-0614">Plasmid</keyword>
<evidence type="ECO:0000313" key="16">
    <source>
        <dbReference type="Proteomes" id="UP000281170"/>
    </source>
</evidence>
<reference evidence="14 16" key="2">
    <citation type="submission" date="2018-12" db="EMBL/GenBank/DDBJ databases">
        <authorList>
            <consortium name="Pathogen Informatics"/>
        </authorList>
    </citation>
    <scope>NUCLEOTIDE SEQUENCE [LARGE SCALE GENOMIC DNA]</scope>
    <source>
        <strain evidence="14 16">NCTC12735</strain>
        <plasmid evidence="16">11</plasmid>
    </source>
</reference>
<evidence type="ECO:0000256" key="4">
    <source>
        <dbReference type="ARBA" id="ARBA00022679"/>
    </source>
</evidence>
<geneLocation type="plasmid" evidence="14 16">
    <name>11</name>
</geneLocation>
<dbReference type="NCBIfam" id="NF033855">
    <property type="entry name" value="tRNA_MNMC2"/>
    <property type="match status" value="1"/>
</dbReference>
<dbReference type="GO" id="GO:0016645">
    <property type="term" value="F:oxidoreductase activity, acting on the CH-NH group of donors"/>
    <property type="evidence" value="ECO:0007669"/>
    <property type="project" value="InterPro"/>
</dbReference>
<evidence type="ECO:0000256" key="10">
    <source>
        <dbReference type="HAMAP-Rule" id="MF_01102"/>
    </source>
</evidence>
<dbReference type="EMBL" id="LNKA01000009">
    <property type="protein sequence ID" value="KTC65145.1"/>
    <property type="molecule type" value="Genomic_DNA"/>
</dbReference>
<evidence type="ECO:0000256" key="9">
    <source>
        <dbReference type="ARBA" id="ARBA00023268"/>
    </source>
</evidence>
<evidence type="ECO:0000256" key="3">
    <source>
        <dbReference type="ARBA" id="ARBA00022630"/>
    </source>
</evidence>